<reference evidence="2" key="1">
    <citation type="submission" date="2015-07" db="EMBL/GenBank/DDBJ databases">
        <authorList>
            <person name="Rodrigo-Torres Lidia"/>
            <person name="Arahal R.David."/>
        </authorList>
    </citation>
    <scope>NUCLEOTIDE SEQUENCE [LARGE SCALE GENOMIC DNA]</scope>
    <source>
        <strain evidence="2">CECT 4801</strain>
    </source>
</reference>
<proteinExistence type="predicted"/>
<protein>
    <submittedName>
        <fullName evidence="1">Uncharacterized protein</fullName>
    </submittedName>
</protein>
<accession>A0A0M6Y206</accession>
<dbReference type="AlphaFoldDB" id="A0A0M6Y206"/>
<dbReference type="EMBL" id="CXST01000001">
    <property type="protein sequence ID" value="CTQ43718.1"/>
    <property type="molecule type" value="Genomic_DNA"/>
</dbReference>
<dbReference type="Proteomes" id="UP000048926">
    <property type="component" value="Unassembled WGS sequence"/>
</dbReference>
<name>A0A0M6Y206_9HYPH</name>
<organism evidence="1 2">
    <name type="scientific">Roseibium aggregatum</name>
    <dbReference type="NCBI Taxonomy" id="187304"/>
    <lineage>
        <taxon>Bacteria</taxon>
        <taxon>Pseudomonadati</taxon>
        <taxon>Pseudomonadota</taxon>
        <taxon>Alphaproteobacteria</taxon>
        <taxon>Hyphomicrobiales</taxon>
        <taxon>Stappiaceae</taxon>
        <taxon>Roseibium</taxon>
    </lineage>
</organism>
<keyword evidence="2" id="KW-1185">Reference proteome</keyword>
<gene>
    <name evidence="1" type="ORF">LAL4801_02158</name>
</gene>
<evidence type="ECO:0000313" key="1">
    <source>
        <dbReference type="EMBL" id="CTQ43718.1"/>
    </source>
</evidence>
<sequence>MLNALFGKRRRNRNNYQWKPAIDLTNPRIVATLTTFPTN</sequence>
<evidence type="ECO:0000313" key="2">
    <source>
        <dbReference type="Proteomes" id="UP000048926"/>
    </source>
</evidence>